<sequence>MLDTIVIAVMRGASHMPEAFVRAPFLLAADAAWLARTTGVRQLERNLRHVIAHRDGADAVDRAGIRRLSRRAMRSYFSYFSEALSVGARSRGELLARIRPDGDGFAPLRRLIHDHPGSAPMAMGHQGNWDYAGFWAHDALAPVTTVAERLSNRAMLDAFVAIRERLGMTILLTGQQGLTERLKRAMAEPHVLVPLLADRDLGPRGEFVRAFGSTIRVARGPATLAYDLHTPLFVANIHRETLTGERRSRASSSHGYVIRITGPLDIDRFRTLPRHEAIAAITQAWVDRWAAGVEDHPEDWHMLQPIFLEDLDLDRLRDVPADVLARVRDKALGSDACADCDTRERSVGA</sequence>
<dbReference type="RefSeq" id="WP_123644619.1">
    <property type="nucleotide sequence ID" value="NZ_QRAJ01000002.1"/>
</dbReference>
<evidence type="ECO:0000313" key="7">
    <source>
        <dbReference type="EMBL" id="ROT87404.1"/>
    </source>
</evidence>
<dbReference type="Proteomes" id="UP000285266">
    <property type="component" value="Unassembled WGS sequence"/>
</dbReference>
<dbReference type="NCBIfam" id="NF005919">
    <property type="entry name" value="PRK07920.1"/>
    <property type="match status" value="1"/>
</dbReference>
<dbReference type="Pfam" id="PF03279">
    <property type="entry name" value="Lip_A_acyltrans"/>
    <property type="match status" value="1"/>
</dbReference>
<dbReference type="GO" id="GO:0016746">
    <property type="term" value="F:acyltransferase activity"/>
    <property type="evidence" value="ECO:0007669"/>
    <property type="project" value="UniProtKB-KW"/>
</dbReference>
<keyword evidence="6 7" id="KW-0012">Acyltransferase</keyword>
<organism evidence="7 8">
    <name type="scientific">Bifidobacterium mongoliense</name>
    <dbReference type="NCBI Taxonomy" id="518643"/>
    <lineage>
        <taxon>Bacteria</taxon>
        <taxon>Bacillati</taxon>
        <taxon>Actinomycetota</taxon>
        <taxon>Actinomycetes</taxon>
        <taxon>Bifidobacteriales</taxon>
        <taxon>Bifidobacteriaceae</taxon>
        <taxon>Bifidobacterium</taxon>
    </lineage>
</organism>
<evidence type="ECO:0000256" key="3">
    <source>
        <dbReference type="ARBA" id="ARBA00022519"/>
    </source>
</evidence>
<dbReference type="PANTHER" id="PTHR30606">
    <property type="entry name" value="LIPID A BIOSYNTHESIS LAUROYL ACYLTRANSFERASE"/>
    <property type="match status" value="1"/>
</dbReference>
<keyword evidence="2" id="KW-1003">Cell membrane</keyword>
<protein>
    <submittedName>
        <fullName evidence="7">Lauroyl acyltransferase</fullName>
    </submittedName>
</protein>
<keyword evidence="3" id="KW-0997">Cell inner membrane</keyword>
<dbReference type="GO" id="GO:0005886">
    <property type="term" value="C:plasma membrane"/>
    <property type="evidence" value="ECO:0007669"/>
    <property type="project" value="UniProtKB-SubCell"/>
</dbReference>
<evidence type="ECO:0000313" key="8">
    <source>
        <dbReference type="Proteomes" id="UP000285266"/>
    </source>
</evidence>
<evidence type="ECO:0000256" key="2">
    <source>
        <dbReference type="ARBA" id="ARBA00022475"/>
    </source>
</evidence>
<dbReference type="EMBL" id="QRAJ01000002">
    <property type="protein sequence ID" value="ROT87404.1"/>
    <property type="molecule type" value="Genomic_DNA"/>
</dbReference>
<dbReference type="GO" id="GO:0009247">
    <property type="term" value="P:glycolipid biosynthetic process"/>
    <property type="evidence" value="ECO:0007669"/>
    <property type="project" value="UniProtKB-ARBA"/>
</dbReference>
<gene>
    <name evidence="7" type="ORF">BMONG18_0571</name>
</gene>
<keyword evidence="5" id="KW-0472">Membrane</keyword>
<evidence type="ECO:0000256" key="4">
    <source>
        <dbReference type="ARBA" id="ARBA00022679"/>
    </source>
</evidence>
<reference evidence="7 8" key="1">
    <citation type="submission" date="2018-07" db="EMBL/GenBank/DDBJ databases">
        <title>The role of parmesan cheese in vectoring bovine microbiota.</title>
        <authorList>
            <person name="Lugli G.A."/>
            <person name="Milani C."/>
        </authorList>
    </citation>
    <scope>NUCLEOTIDE SEQUENCE [LARGE SCALE GENOMIC DNA]</scope>
    <source>
        <strain evidence="7 8">BMONG18</strain>
    </source>
</reference>
<comment type="subcellular location">
    <subcellularLocation>
        <location evidence="1">Cell inner membrane</location>
    </subcellularLocation>
</comment>
<keyword evidence="4 7" id="KW-0808">Transferase</keyword>
<proteinExistence type="predicted"/>
<dbReference type="AlphaFoldDB" id="A0A423UFB7"/>
<accession>A0A423UFB7</accession>
<comment type="caution">
    <text evidence="7">The sequence shown here is derived from an EMBL/GenBank/DDBJ whole genome shotgun (WGS) entry which is preliminary data.</text>
</comment>
<evidence type="ECO:0000256" key="6">
    <source>
        <dbReference type="ARBA" id="ARBA00023315"/>
    </source>
</evidence>
<evidence type="ECO:0000256" key="5">
    <source>
        <dbReference type="ARBA" id="ARBA00023136"/>
    </source>
</evidence>
<dbReference type="PANTHER" id="PTHR30606:SF10">
    <property type="entry name" value="PHOSPHATIDYLINOSITOL MANNOSIDE ACYLTRANSFERASE"/>
    <property type="match status" value="1"/>
</dbReference>
<dbReference type="InterPro" id="IPR004960">
    <property type="entry name" value="LipA_acyltrans"/>
</dbReference>
<evidence type="ECO:0000256" key="1">
    <source>
        <dbReference type="ARBA" id="ARBA00004533"/>
    </source>
</evidence>
<name>A0A423UFB7_9BIFI</name>